<dbReference type="Proteomes" id="UP000605986">
    <property type="component" value="Unassembled WGS sequence"/>
</dbReference>
<dbReference type="EMBL" id="JAADJG010000529">
    <property type="protein sequence ID" value="KAF4445364.1"/>
    <property type="molecule type" value="Genomic_DNA"/>
</dbReference>
<dbReference type="SUPFAM" id="SSF52540">
    <property type="entry name" value="P-loop containing nucleoside triphosphate hydrolases"/>
    <property type="match status" value="1"/>
</dbReference>
<gene>
    <name evidence="6" type="ORF">F53441_10913</name>
</gene>
<feature type="region of interest" description="Disordered" evidence="5">
    <location>
        <begin position="288"/>
        <end position="321"/>
    </location>
</feature>
<feature type="binding site" evidence="3">
    <location>
        <begin position="43"/>
        <end position="50"/>
    </location>
    <ligand>
        <name>GTP</name>
        <dbReference type="ChEBI" id="CHEBI:37565"/>
    </ligand>
</feature>
<evidence type="ECO:0000256" key="3">
    <source>
        <dbReference type="PIRSR" id="PIRSR606689-1"/>
    </source>
</evidence>
<keyword evidence="7" id="KW-1185">Reference proteome</keyword>
<evidence type="ECO:0000256" key="1">
    <source>
        <dbReference type="ARBA" id="ARBA00022741"/>
    </source>
</evidence>
<dbReference type="GO" id="GO:0005525">
    <property type="term" value="F:GTP binding"/>
    <property type="evidence" value="ECO:0007669"/>
    <property type="project" value="UniProtKB-KW"/>
</dbReference>
<dbReference type="InterPro" id="IPR027417">
    <property type="entry name" value="P-loop_NTPase"/>
</dbReference>
<evidence type="ECO:0000313" key="6">
    <source>
        <dbReference type="EMBL" id="KAF4445364.1"/>
    </source>
</evidence>
<keyword evidence="2 3" id="KW-0342">GTP-binding</keyword>
<dbReference type="OrthoDB" id="414781at2759"/>
<proteinExistence type="predicted"/>
<reference evidence="6" key="1">
    <citation type="submission" date="2020-01" db="EMBL/GenBank/DDBJ databases">
        <title>Identification and distribution of gene clusters putatively required for synthesis of sphingolipid metabolism inhibitors in phylogenetically diverse species of the filamentous fungus Fusarium.</title>
        <authorList>
            <person name="Kim H.-S."/>
            <person name="Busman M."/>
            <person name="Brown D.W."/>
            <person name="Divon H."/>
            <person name="Uhlig S."/>
            <person name="Proctor R.H."/>
        </authorList>
    </citation>
    <scope>NUCLEOTIDE SEQUENCE</scope>
    <source>
        <strain evidence="6">NRRL 53441</strain>
    </source>
</reference>
<evidence type="ECO:0000256" key="2">
    <source>
        <dbReference type="ARBA" id="ARBA00023134"/>
    </source>
</evidence>
<evidence type="ECO:0000256" key="5">
    <source>
        <dbReference type="SAM" id="MobiDB-lite"/>
    </source>
</evidence>
<feature type="binding site" evidence="4">
    <location>
        <position position="50"/>
    </location>
    <ligand>
        <name>Mg(2+)</name>
        <dbReference type="ChEBI" id="CHEBI:18420"/>
    </ligand>
</feature>
<dbReference type="InterPro" id="IPR006689">
    <property type="entry name" value="Small_GTPase_ARF/SAR"/>
</dbReference>
<dbReference type="Pfam" id="PF00025">
    <property type="entry name" value="Arf"/>
    <property type="match status" value="1"/>
</dbReference>
<organism evidence="6 7">
    <name type="scientific">Fusarium austroafricanum</name>
    <dbReference type="NCBI Taxonomy" id="2364996"/>
    <lineage>
        <taxon>Eukaryota</taxon>
        <taxon>Fungi</taxon>
        <taxon>Dikarya</taxon>
        <taxon>Ascomycota</taxon>
        <taxon>Pezizomycotina</taxon>
        <taxon>Sordariomycetes</taxon>
        <taxon>Hypocreomycetidae</taxon>
        <taxon>Hypocreales</taxon>
        <taxon>Nectriaceae</taxon>
        <taxon>Fusarium</taxon>
        <taxon>Fusarium concolor species complex</taxon>
    </lineage>
</organism>
<dbReference type="GO" id="GO:0003924">
    <property type="term" value="F:GTPase activity"/>
    <property type="evidence" value="ECO:0007669"/>
    <property type="project" value="InterPro"/>
</dbReference>
<dbReference type="AlphaFoldDB" id="A0A8H4NNU7"/>
<sequence>MSSILTYTRDLLVPIGLMRADTVTPLANLLSNLPGHHRILISGLDAAGKSTLLRDHLASHEKDVLFSIPFIAFNVEVYRCGNATLHAIDIGGGRPEPCFEFADKVKGVFGTNIKTGEGLEEAFKWLSESAESRMKHDTGVNEKTPDYDKEEEIGRIILEGLKPAKKDNVDEKKHIHIIPLLETRKSAWSCTLMKLARLPWALFAFLVCINAAPTRSKDSEAEKSDNKKSSANLIEPNKIVKSEIIDPARNAVTGNKTEGFENLKEKLGKPESLKTRAADFLQQTTFVKSEKPKKKEEKEEKMEGEETAEMSKSKPPKNILQDPGFEGDLWKPKGIGAEIPNNSCLACTGTKSALFTITDSKYRPKLKLENVPMPAGTDFTITGWYRVVKGDIKKEDDCQVSFENEGGALIHPILNGNSAEDNGYRYFSLATVGWIPGNSLTLTFECQLNIGNKRTVAIAIDDLAVSESRGKRLPGDASNQVLKVNPRTRRATLED</sequence>
<dbReference type="Gene3D" id="2.60.120.260">
    <property type="entry name" value="Galactose-binding domain-like"/>
    <property type="match status" value="1"/>
</dbReference>
<feature type="binding site" evidence="3">
    <location>
        <position position="92"/>
    </location>
    <ligand>
        <name>GTP</name>
        <dbReference type="ChEBI" id="CHEBI:37565"/>
    </ligand>
</feature>
<protein>
    <submittedName>
        <fullName evidence="6">Uncharacterized protein</fullName>
    </submittedName>
</protein>
<evidence type="ECO:0000256" key="4">
    <source>
        <dbReference type="PIRSR" id="PIRSR606689-2"/>
    </source>
</evidence>
<keyword evidence="4" id="KW-0479">Metal-binding</keyword>
<keyword evidence="1 3" id="KW-0547">Nucleotide-binding</keyword>
<dbReference type="GO" id="GO:0046872">
    <property type="term" value="F:metal ion binding"/>
    <property type="evidence" value="ECO:0007669"/>
    <property type="project" value="UniProtKB-KW"/>
</dbReference>
<evidence type="ECO:0000313" key="7">
    <source>
        <dbReference type="Proteomes" id="UP000605986"/>
    </source>
</evidence>
<comment type="caution">
    <text evidence="6">The sequence shown here is derived from an EMBL/GenBank/DDBJ whole genome shotgun (WGS) entry which is preliminary data.</text>
</comment>
<accession>A0A8H4NNU7</accession>
<feature type="compositionally biased region" description="Basic and acidic residues" evidence="5">
    <location>
        <begin position="288"/>
        <end position="301"/>
    </location>
</feature>
<name>A0A8H4NNU7_9HYPO</name>
<keyword evidence="4" id="KW-0460">Magnesium</keyword>
<dbReference type="Gene3D" id="3.40.50.300">
    <property type="entry name" value="P-loop containing nucleotide triphosphate hydrolases"/>
    <property type="match status" value="1"/>
</dbReference>